<dbReference type="InterPro" id="IPR009187">
    <property type="entry name" value="Prok_Ku"/>
</dbReference>
<accession>A0A292YQJ5</accession>
<dbReference type="GO" id="GO:0003690">
    <property type="term" value="F:double-stranded DNA binding"/>
    <property type="evidence" value="ECO:0007669"/>
    <property type="project" value="UniProtKB-UniRule"/>
</dbReference>
<reference evidence="7" key="1">
    <citation type="submission" date="2017-07" db="EMBL/GenBank/DDBJ databases">
        <title>Draft genome sequence of Effusibacillus lacus strain skLN1.</title>
        <authorList>
            <person name="Watanabe M."/>
            <person name="Kojima H."/>
            <person name="Fukui M."/>
        </authorList>
    </citation>
    <scope>NUCLEOTIDE SEQUENCE [LARGE SCALE GENOMIC DNA]</scope>
    <source>
        <strain evidence="7">skLN1</strain>
    </source>
</reference>
<comment type="function">
    <text evidence="3">With LigD forms a non-homologous end joining (NHEJ) DNA repair enzyme, which repairs dsDNA breaks with reduced fidelity. Binds linear dsDNA with 5'- and 3'- overhangs but not closed circular dsDNA nor ssDNA. Recruits and stimulates the ligase activity of LigD.</text>
</comment>
<feature type="region of interest" description="Disordered" evidence="4">
    <location>
        <begin position="254"/>
        <end position="308"/>
    </location>
</feature>
<dbReference type="SUPFAM" id="SSF100939">
    <property type="entry name" value="SPOC domain-like"/>
    <property type="match status" value="1"/>
</dbReference>
<evidence type="ECO:0000259" key="5">
    <source>
        <dbReference type="SMART" id="SM00559"/>
    </source>
</evidence>
<keyword evidence="3" id="KW-0227">DNA damage</keyword>
<proteinExistence type="inferred from homology"/>
<dbReference type="PIRSF" id="PIRSF006493">
    <property type="entry name" value="Prok_Ku"/>
    <property type="match status" value="1"/>
</dbReference>
<evidence type="ECO:0000313" key="6">
    <source>
        <dbReference type="EMBL" id="GAX91456.1"/>
    </source>
</evidence>
<comment type="caution">
    <text evidence="6">The sequence shown here is derived from an EMBL/GenBank/DDBJ whole genome shotgun (WGS) entry which is preliminary data.</text>
</comment>
<dbReference type="AlphaFoldDB" id="A0A292YQJ5"/>
<dbReference type="Gene3D" id="2.40.290.10">
    <property type="match status" value="1"/>
</dbReference>
<dbReference type="RefSeq" id="WP_096183278.1">
    <property type="nucleotide sequence ID" value="NZ_BDUF01000097.1"/>
</dbReference>
<dbReference type="SMART" id="SM00559">
    <property type="entry name" value="Ku78"/>
    <property type="match status" value="1"/>
</dbReference>
<feature type="compositionally biased region" description="Basic and acidic residues" evidence="4">
    <location>
        <begin position="256"/>
        <end position="276"/>
    </location>
</feature>
<evidence type="ECO:0000256" key="2">
    <source>
        <dbReference type="ARBA" id="ARBA00023172"/>
    </source>
</evidence>
<evidence type="ECO:0000256" key="1">
    <source>
        <dbReference type="ARBA" id="ARBA00023125"/>
    </source>
</evidence>
<dbReference type="Pfam" id="PF02735">
    <property type="entry name" value="Ku"/>
    <property type="match status" value="1"/>
</dbReference>
<organism evidence="6 7">
    <name type="scientific">Effusibacillus lacus</name>
    <dbReference type="NCBI Taxonomy" id="1348429"/>
    <lineage>
        <taxon>Bacteria</taxon>
        <taxon>Bacillati</taxon>
        <taxon>Bacillota</taxon>
        <taxon>Bacilli</taxon>
        <taxon>Bacillales</taxon>
        <taxon>Alicyclobacillaceae</taxon>
        <taxon>Effusibacillus</taxon>
    </lineage>
</organism>
<dbReference type="PANTHER" id="PTHR41251:SF1">
    <property type="entry name" value="NON-HOMOLOGOUS END JOINING PROTEIN KU"/>
    <property type="match status" value="1"/>
</dbReference>
<feature type="domain" description="Ku" evidence="5">
    <location>
        <begin position="52"/>
        <end position="180"/>
    </location>
</feature>
<protein>
    <recommendedName>
        <fullName evidence="3">Non-homologous end joining protein Ku</fullName>
    </recommendedName>
</protein>
<name>A0A292YQJ5_9BACL</name>
<dbReference type="PANTHER" id="PTHR41251">
    <property type="entry name" value="NON-HOMOLOGOUS END JOINING PROTEIN KU"/>
    <property type="match status" value="1"/>
</dbReference>
<evidence type="ECO:0000256" key="4">
    <source>
        <dbReference type="SAM" id="MobiDB-lite"/>
    </source>
</evidence>
<dbReference type="FunFam" id="2.40.290.10:FF:000004">
    <property type="entry name" value="Non-homologous end joining protein Ku"/>
    <property type="match status" value="1"/>
</dbReference>
<evidence type="ECO:0000313" key="7">
    <source>
        <dbReference type="Proteomes" id="UP000217785"/>
    </source>
</evidence>
<dbReference type="CDD" id="cd00789">
    <property type="entry name" value="KU_like"/>
    <property type="match status" value="1"/>
</dbReference>
<dbReference type="NCBIfam" id="TIGR02772">
    <property type="entry name" value="Ku_bact"/>
    <property type="match status" value="1"/>
</dbReference>
<comment type="subunit">
    <text evidence="3">Homodimer. Interacts with LigD.</text>
</comment>
<dbReference type="EMBL" id="BDUF01000097">
    <property type="protein sequence ID" value="GAX91456.1"/>
    <property type="molecule type" value="Genomic_DNA"/>
</dbReference>
<dbReference type="GO" id="GO:0006310">
    <property type="term" value="P:DNA recombination"/>
    <property type="evidence" value="ECO:0007669"/>
    <property type="project" value="UniProtKB-KW"/>
</dbReference>
<keyword evidence="3" id="KW-0234">DNA repair</keyword>
<keyword evidence="1 3" id="KW-0238">DNA-binding</keyword>
<dbReference type="InterPro" id="IPR006164">
    <property type="entry name" value="DNA_bd_Ku70/Ku80"/>
</dbReference>
<keyword evidence="2 3" id="KW-0233">DNA recombination</keyword>
<sequence length="308" mass="34733">MRSMWKGSISFGLVNIPVGLYKATEDHKTSFRSLHEDCKHPIQYKKWCPVCNREIEQKEIIRGYEYAPGNYIIITDEDLEELPLPTLKTIEILHFTGKNNIDPIYYEKAYYLGPGEYGGKPYKLLHEAMNQTDKVAVAKVAFRTSEHLSVIRIHKDCLVMNMIHYPAEVRAVEGVPGIEAVAGIEVSKAELQIATRLIEEISGAFRDDYKSNYEEALKELIHAKVQNAEVDQPVTQPQADNVVDLMEALKQSLTQTKEKQAKKKPEATAEVPEKEPVAVAPTGTEPNHRGNGTPAAEPPKRRRRKVTS</sequence>
<gene>
    <name evidence="3" type="primary">ku</name>
    <name evidence="6" type="ORF">EFBL_3125</name>
</gene>
<dbReference type="GO" id="GO:0006303">
    <property type="term" value="P:double-strand break repair via nonhomologous end joining"/>
    <property type="evidence" value="ECO:0007669"/>
    <property type="project" value="UniProtKB-UniRule"/>
</dbReference>
<dbReference type="OrthoDB" id="9795084at2"/>
<keyword evidence="7" id="KW-1185">Reference proteome</keyword>
<evidence type="ECO:0000256" key="3">
    <source>
        <dbReference type="HAMAP-Rule" id="MF_01875"/>
    </source>
</evidence>
<dbReference type="HAMAP" id="MF_01875">
    <property type="entry name" value="Prokaryotic_Ku"/>
    <property type="match status" value="1"/>
</dbReference>
<dbReference type="Proteomes" id="UP000217785">
    <property type="component" value="Unassembled WGS sequence"/>
</dbReference>
<comment type="similarity">
    <text evidence="3">Belongs to the prokaryotic Ku family.</text>
</comment>
<dbReference type="InterPro" id="IPR016194">
    <property type="entry name" value="SPOC-like_C_dom_sf"/>
</dbReference>